<keyword evidence="3 5" id="KW-0808">Transferase</keyword>
<keyword evidence="7" id="KW-1185">Reference proteome</keyword>
<evidence type="ECO:0000256" key="4">
    <source>
        <dbReference type="ARBA" id="ARBA00022898"/>
    </source>
</evidence>
<dbReference type="NCBIfam" id="NF002325">
    <property type="entry name" value="PRK01278.1"/>
    <property type="match status" value="1"/>
</dbReference>
<dbReference type="HAMAP" id="MF_01107">
    <property type="entry name" value="ArgD_aminotrans_3"/>
    <property type="match status" value="1"/>
</dbReference>
<comment type="subunit">
    <text evidence="5">Homodimer.</text>
</comment>
<evidence type="ECO:0000313" key="7">
    <source>
        <dbReference type="Proteomes" id="UP000283087"/>
    </source>
</evidence>
<reference evidence="6 7" key="1">
    <citation type="submission" date="2018-11" db="EMBL/GenBank/DDBJ databases">
        <title>The draft genome sequence of Amphritea opalescens ANRC-JH13T.</title>
        <authorList>
            <person name="Fang Z."/>
            <person name="Zhang Y."/>
            <person name="Han X."/>
        </authorList>
    </citation>
    <scope>NUCLEOTIDE SEQUENCE [LARGE SCALE GENOMIC DNA]</scope>
    <source>
        <strain evidence="6 7">ANRC-JH13</strain>
    </source>
</reference>
<keyword evidence="5" id="KW-0055">Arginine biosynthesis</keyword>
<feature type="binding site" evidence="5">
    <location>
        <position position="142"/>
    </location>
    <ligand>
        <name>N(2)-acetyl-L-ornithine</name>
        <dbReference type="ChEBI" id="CHEBI:57805"/>
    </ligand>
</feature>
<dbReference type="GO" id="GO:0006526">
    <property type="term" value="P:L-arginine biosynthetic process"/>
    <property type="evidence" value="ECO:0007669"/>
    <property type="project" value="UniProtKB-UniRule"/>
</dbReference>
<dbReference type="PANTHER" id="PTHR11986:SF79">
    <property type="entry name" value="ACETYLORNITHINE AMINOTRANSFERASE, MITOCHONDRIAL"/>
    <property type="match status" value="1"/>
</dbReference>
<comment type="similarity">
    <text evidence="5">Belongs to the class-III pyridoxal-phosphate-dependent aminotransferase family. ArgD subfamily.</text>
</comment>
<dbReference type="PANTHER" id="PTHR11986">
    <property type="entry name" value="AMINOTRANSFERASE CLASS III"/>
    <property type="match status" value="1"/>
</dbReference>
<dbReference type="OrthoDB" id="9801052at2"/>
<keyword evidence="5" id="KW-0963">Cytoplasm</keyword>
<gene>
    <name evidence="5" type="primary">argD</name>
    <name evidence="6" type="ORF">EH243_03495</name>
</gene>
<feature type="binding site" evidence="5">
    <location>
        <begin position="107"/>
        <end position="108"/>
    </location>
    <ligand>
        <name>pyridoxal 5'-phosphate</name>
        <dbReference type="ChEBI" id="CHEBI:597326"/>
    </ligand>
</feature>
<dbReference type="InterPro" id="IPR049704">
    <property type="entry name" value="Aminotrans_3_PPA_site"/>
</dbReference>
<dbReference type="UniPathway" id="UPA00068">
    <property type="reaction ID" value="UER00109"/>
</dbReference>
<feature type="binding site" evidence="5">
    <location>
        <position position="281"/>
    </location>
    <ligand>
        <name>pyridoxal 5'-phosphate</name>
        <dbReference type="ChEBI" id="CHEBI:597326"/>
    </ligand>
</feature>
<dbReference type="Pfam" id="PF00202">
    <property type="entry name" value="Aminotran_3"/>
    <property type="match status" value="1"/>
</dbReference>
<dbReference type="InterPro" id="IPR015424">
    <property type="entry name" value="PyrdxlP-dep_Trfase"/>
</dbReference>
<dbReference type="GO" id="GO:0030170">
    <property type="term" value="F:pyridoxal phosphate binding"/>
    <property type="evidence" value="ECO:0007669"/>
    <property type="project" value="InterPro"/>
</dbReference>
<dbReference type="GO" id="GO:0005737">
    <property type="term" value="C:cytoplasm"/>
    <property type="evidence" value="ECO:0007669"/>
    <property type="project" value="UniProtKB-SubCell"/>
</dbReference>
<organism evidence="6 7">
    <name type="scientific">Amphritea opalescens</name>
    <dbReference type="NCBI Taxonomy" id="2490544"/>
    <lineage>
        <taxon>Bacteria</taxon>
        <taxon>Pseudomonadati</taxon>
        <taxon>Pseudomonadota</taxon>
        <taxon>Gammaproteobacteria</taxon>
        <taxon>Oceanospirillales</taxon>
        <taxon>Oceanospirillaceae</taxon>
        <taxon>Amphritea</taxon>
    </lineage>
</organism>
<dbReference type="RefSeq" id="WP_126157249.1">
    <property type="nucleotide sequence ID" value="NZ_RQXW01000002.1"/>
</dbReference>
<comment type="pathway">
    <text evidence="5">Amino-acid biosynthesis; L-arginine biosynthesis; N(2)-acetyl-L-ornithine from L-glutamate: step 4/4.</text>
</comment>
<dbReference type="SUPFAM" id="SSF53383">
    <property type="entry name" value="PLP-dependent transferases"/>
    <property type="match status" value="1"/>
</dbReference>
<proteinExistence type="inferred from homology"/>
<dbReference type="Proteomes" id="UP000283087">
    <property type="component" value="Unassembled WGS sequence"/>
</dbReference>
<dbReference type="Gene3D" id="3.40.640.10">
    <property type="entry name" value="Type I PLP-dependent aspartate aminotransferase-like (Major domain)"/>
    <property type="match status" value="1"/>
</dbReference>
<sequence>MDNSSANDLLAKQHYLIPITPRPELCFMRGEGHYLFDQHDKRYLDWIQGWAVNTLGHSPEVIQQALIKQSGQLINPSPAFYNQPMLTLAELLCEHSVLDEVFFTNSGAEANEGAIKLARKWGQKHKNGAFKIITFDHSFHGRTLATMSATGKDAFAPLFEPKVSGFTKVAYNDLSATEAAIDDQTVAIMLELIQGEAGVIPADAEFVAGLDALCKQHNLLLIVDEVQTGIGRTGSLFAYQQYQAEPHIMTLGKGLGGGVPIAAMMIDKAVSCFEYGDQGGTFNGNPLMCAVSGAVLHEVLAEGFLAQVDRVSEYFCQQLEVLADRFALGANRGKGLLLAMNTGEISAPQIVALARDAGLLLNAPREDSLRFMPALTLTEKEVDDGIAILTDVLTALTAAPKE</sequence>
<dbReference type="CDD" id="cd00610">
    <property type="entry name" value="OAT_like"/>
    <property type="match status" value="1"/>
</dbReference>
<dbReference type="EC" id="2.6.1.11" evidence="5"/>
<feature type="binding site" evidence="5">
    <location>
        <position position="139"/>
    </location>
    <ligand>
        <name>pyridoxal 5'-phosphate</name>
        <dbReference type="ChEBI" id="CHEBI:597326"/>
    </ligand>
</feature>
<dbReference type="EMBL" id="RQXW01000002">
    <property type="protein sequence ID" value="RTE67282.1"/>
    <property type="molecule type" value="Genomic_DNA"/>
</dbReference>
<dbReference type="InterPro" id="IPR005814">
    <property type="entry name" value="Aminotrans_3"/>
</dbReference>
<accession>A0A430KUW1</accession>
<dbReference type="InterPro" id="IPR050103">
    <property type="entry name" value="Class-III_PLP-dep_AT"/>
</dbReference>
<keyword evidence="2 5" id="KW-0028">Amino-acid biosynthesis</keyword>
<dbReference type="PIRSF" id="PIRSF000521">
    <property type="entry name" value="Transaminase_4ab_Lys_Orn"/>
    <property type="match status" value="1"/>
</dbReference>
<evidence type="ECO:0000256" key="3">
    <source>
        <dbReference type="ARBA" id="ARBA00022679"/>
    </source>
</evidence>
<comment type="miscellaneous">
    <text evidence="5">May also have succinyldiaminopimelate aminotransferase activity, thus carrying out the corresponding step in lysine biosynthesis.</text>
</comment>
<protein>
    <recommendedName>
        <fullName evidence="5">Acetylornithine aminotransferase</fullName>
        <shortName evidence="5">ACOAT</shortName>
        <ecNumber evidence="5">2.6.1.11</ecNumber>
    </recommendedName>
</protein>
<dbReference type="FunFam" id="3.40.640.10:FF:000004">
    <property type="entry name" value="Acetylornithine aminotransferase"/>
    <property type="match status" value="1"/>
</dbReference>
<dbReference type="GO" id="GO:0003992">
    <property type="term" value="F:N2-acetyl-L-ornithine:2-oxoglutarate 5-aminotransferase activity"/>
    <property type="evidence" value="ECO:0007669"/>
    <property type="project" value="UniProtKB-UniRule"/>
</dbReference>
<keyword evidence="4 5" id="KW-0663">Pyridoxal phosphate</keyword>
<evidence type="ECO:0000256" key="5">
    <source>
        <dbReference type="HAMAP-Rule" id="MF_01107"/>
    </source>
</evidence>
<dbReference type="NCBIfam" id="NF002985">
    <property type="entry name" value="PRK03715.1"/>
    <property type="match status" value="1"/>
</dbReference>
<dbReference type="PROSITE" id="PS00600">
    <property type="entry name" value="AA_TRANSFER_CLASS_3"/>
    <property type="match status" value="1"/>
</dbReference>
<comment type="catalytic activity">
    <reaction evidence="5">
        <text>N(2)-acetyl-L-ornithine + 2-oxoglutarate = N-acetyl-L-glutamate 5-semialdehyde + L-glutamate</text>
        <dbReference type="Rhea" id="RHEA:18049"/>
        <dbReference type="ChEBI" id="CHEBI:16810"/>
        <dbReference type="ChEBI" id="CHEBI:29123"/>
        <dbReference type="ChEBI" id="CHEBI:29985"/>
        <dbReference type="ChEBI" id="CHEBI:57805"/>
        <dbReference type="EC" id="2.6.1.11"/>
    </reaction>
</comment>
<feature type="binding site" evidence="5">
    <location>
        <begin position="224"/>
        <end position="227"/>
    </location>
    <ligand>
        <name>pyridoxal 5'-phosphate</name>
        <dbReference type="ChEBI" id="CHEBI:597326"/>
    </ligand>
</feature>
<comment type="cofactor">
    <cofactor evidence="5">
        <name>pyridoxal 5'-phosphate</name>
        <dbReference type="ChEBI" id="CHEBI:597326"/>
    </cofactor>
    <text evidence="5">Binds 1 pyridoxal phosphate per subunit.</text>
</comment>
<evidence type="ECO:0000256" key="1">
    <source>
        <dbReference type="ARBA" id="ARBA00022576"/>
    </source>
</evidence>
<dbReference type="GO" id="GO:0042802">
    <property type="term" value="F:identical protein binding"/>
    <property type="evidence" value="ECO:0007669"/>
    <property type="project" value="TreeGrafter"/>
</dbReference>
<evidence type="ECO:0000313" key="6">
    <source>
        <dbReference type="EMBL" id="RTE67282.1"/>
    </source>
</evidence>
<dbReference type="AlphaFoldDB" id="A0A430KUW1"/>
<keyword evidence="1 5" id="KW-0032">Aminotransferase</keyword>
<name>A0A430KUW1_9GAMM</name>
<comment type="subcellular location">
    <subcellularLocation>
        <location evidence="5">Cytoplasm</location>
    </subcellularLocation>
</comment>
<comment type="caution">
    <text evidence="5">Lacks conserved residue(s) required for the propagation of feature annotation.</text>
</comment>
<dbReference type="Gene3D" id="3.90.1150.10">
    <property type="entry name" value="Aspartate Aminotransferase, domain 1"/>
    <property type="match status" value="1"/>
</dbReference>
<evidence type="ECO:0000256" key="2">
    <source>
        <dbReference type="ARBA" id="ARBA00022605"/>
    </source>
</evidence>
<dbReference type="InterPro" id="IPR004636">
    <property type="entry name" value="AcOrn/SuccOrn_fam"/>
</dbReference>
<dbReference type="InterPro" id="IPR015422">
    <property type="entry name" value="PyrdxlP-dep_Trfase_small"/>
</dbReference>
<feature type="modified residue" description="N6-(pyridoxal phosphate)lysine" evidence="5">
    <location>
        <position position="253"/>
    </location>
</feature>
<dbReference type="InterPro" id="IPR015421">
    <property type="entry name" value="PyrdxlP-dep_Trfase_major"/>
</dbReference>
<comment type="caution">
    <text evidence="6">The sequence shown here is derived from an EMBL/GenBank/DDBJ whole genome shotgun (WGS) entry which is preliminary data.</text>
</comment>